<sequence length="338" mass="37880">MVRLYSRINGWSLPPHPLQVLAWLIVLFLSLVVYLILIPSFQSIEARLILYVILSLLVFLAVVFKAVVTTIDPSDDLVTNKIKKHPRPQFDRKRFKHVIDEHHFCNVCEMFIHPSSKHCRQCNKCVFNFDHHCKWLNNCIGGKNYKCFLTFIVIVALTSLCIAAVSIVLLVFFTSTPHILEHDVGYFVFCGTPVTDSTWLALVASTSTVSLVTASLALHLLIFHIRLVNKGLTTYAYIATQRRAEEATANALDERSSRSPCCSLKDQLKSFNTGSCFLQPRQSATKVCPITRNESTRVKTANEQTPANGAADSKLNGFYTLDIPDAQKAAAAIVNEQH</sequence>
<feature type="transmembrane region" description="Helical" evidence="7">
    <location>
        <begin position="48"/>
        <end position="68"/>
    </location>
</feature>
<feature type="transmembrane region" description="Helical" evidence="7">
    <location>
        <begin position="208"/>
        <end position="228"/>
    </location>
</feature>
<dbReference type="Pfam" id="PF01529">
    <property type="entry name" value="DHHC"/>
    <property type="match status" value="1"/>
</dbReference>
<dbReference type="PROSITE" id="PS50216">
    <property type="entry name" value="DHHC"/>
    <property type="match status" value="1"/>
</dbReference>
<protein>
    <recommendedName>
        <fullName evidence="7">Palmitoyltransferase</fullName>
        <ecNumber evidence="7">2.3.1.225</ecNumber>
    </recommendedName>
</protein>
<dbReference type="InterPro" id="IPR039859">
    <property type="entry name" value="PFA4/ZDH16/20/ERF2-like"/>
</dbReference>
<dbReference type="GO" id="GO:0005783">
    <property type="term" value="C:endoplasmic reticulum"/>
    <property type="evidence" value="ECO:0007669"/>
    <property type="project" value="TreeGrafter"/>
</dbReference>
<evidence type="ECO:0000259" key="8">
    <source>
        <dbReference type="Pfam" id="PF01529"/>
    </source>
</evidence>
<dbReference type="GO" id="GO:0016020">
    <property type="term" value="C:membrane"/>
    <property type="evidence" value="ECO:0007669"/>
    <property type="project" value="UniProtKB-SubCell"/>
</dbReference>
<evidence type="ECO:0000313" key="9">
    <source>
        <dbReference type="Proteomes" id="UP000046395"/>
    </source>
</evidence>
<keyword evidence="9" id="KW-1185">Reference proteome</keyword>
<reference evidence="9" key="2">
    <citation type="submission" date="2014-03" db="EMBL/GenBank/DDBJ databases">
        <title>The whipworm genome and dual-species transcriptomics of an intimate host-pathogen interaction.</title>
        <authorList>
            <person name="Foth B.J."/>
            <person name="Tsai I.J."/>
            <person name="Reid A.J."/>
            <person name="Bancroft A.J."/>
            <person name="Nichol S."/>
            <person name="Tracey A."/>
            <person name="Holroyd N."/>
            <person name="Cotton J.A."/>
            <person name="Stanley E.J."/>
            <person name="Zarowiecki M."/>
            <person name="Liu J.Z."/>
            <person name="Huckvale T."/>
            <person name="Cooper P.J."/>
            <person name="Grencis R.K."/>
            <person name="Berriman M."/>
        </authorList>
    </citation>
    <scope>NUCLEOTIDE SEQUENCE [LARGE SCALE GENOMIC DNA]</scope>
    <source>
        <strain evidence="9">Edinburgh</strain>
    </source>
</reference>
<evidence type="ECO:0000313" key="10">
    <source>
        <dbReference type="WBParaSite" id="TMUE_1000002865.1"/>
    </source>
</evidence>
<dbReference type="WBParaSite" id="TMUE_1000002865.3">
    <property type="protein sequence ID" value="TMUE_1000002865.3"/>
    <property type="gene ID" value="WBGene00292753"/>
</dbReference>
<evidence type="ECO:0000256" key="3">
    <source>
        <dbReference type="ARBA" id="ARBA00022692"/>
    </source>
</evidence>
<comment type="domain">
    <text evidence="7">The DHHC domain is required for palmitoyltransferase activity.</text>
</comment>
<dbReference type="PANTHER" id="PTHR22883:SF203">
    <property type="entry name" value="PALMITOYLTRANSFERASE"/>
    <property type="match status" value="1"/>
</dbReference>
<feature type="transmembrane region" description="Helical" evidence="7">
    <location>
        <begin position="20"/>
        <end position="41"/>
    </location>
</feature>
<dbReference type="GO" id="GO:0006612">
    <property type="term" value="P:protein targeting to membrane"/>
    <property type="evidence" value="ECO:0007669"/>
    <property type="project" value="TreeGrafter"/>
</dbReference>
<evidence type="ECO:0000256" key="5">
    <source>
        <dbReference type="ARBA" id="ARBA00023136"/>
    </source>
</evidence>
<evidence type="ECO:0000256" key="6">
    <source>
        <dbReference type="ARBA" id="ARBA00023315"/>
    </source>
</evidence>
<dbReference type="STRING" id="70415.A0A5S6Q6T0"/>
<proteinExistence type="inferred from homology"/>
<organism evidence="9 10">
    <name type="scientific">Trichuris muris</name>
    <name type="common">Mouse whipworm</name>
    <dbReference type="NCBI Taxonomy" id="70415"/>
    <lineage>
        <taxon>Eukaryota</taxon>
        <taxon>Metazoa</taxon>
        <taxon>Ecdysozoa</taxon>
        <taxon>Nematoda</taxon>
        <taxon>Enoplea</taxon>
        <taxon>Dorylaimia</taxon>
        <taxon>Trichinellida</taxon>
        <taxon>Trichuridae</taxon>
        <taxon>Trichuris</taxon>
    </lineage>
</organism>
<dbReference type="EC" id="2.3.1.225" evidence="7"/>
<evidence type="ECO:0000256" key="2">
    <source>
        <dbReference type="ARBA" id="ARBA00022679"/>
    </source>
</evidence>
<comment type="catalytic activity">
    <reaction evidence="7">
        <text>L-cysteinyl-[protein] + hexadecanoyl-CoA = S-hexadecanoyl-L-cysteinyl-[protein] + CoA</text>
        <dbReference type="Rhea" id="RHEA:36683"/>
        <dbReference type="Rhea" id="RHEA-COMP:10131"/>
        <dbReference type="Rhea" id="RHEA-COMP:11032"/>
        <dbReference type="ChEBI" id="CHEBI:29950"/>
        <dbReference type="ChEBI" id="CHEBI:57287"/>
        <dbReference type="ChEBI" id="CHEBI:57379"/>
        <dbReference type="ChEBI" id="CHEBI:74151"/>
        <dbReference type="EC" id="2.3.1.225"/>
    </reaction>
</comment>
<keyword evidence="6 7" id="KW-0012">Acyltransferase</keyword>
<dbReference type="WBParaSite" id="TMUE_1000002865.2">
    <property type="protein sequence ID" value="TMUE_1000002865.2"/>
    <property type="gene ID" value="WBGene00292753"/>
</dbReference>
<dbReference type="GO" id="GO:0005794">
    <property type="term" value="C:Golgi apparatus"/>
    <property type="evidence" value="ECO:0007669"/>
    <property type="project" value="TreeGrafter"/>
</dbReference>
<dbReference type="InterPro" id="IPR001594">
    <property type="entry name" value="Palmitoyltrfase_DHHC"/>
</dbReference>
<comment type="subcellular location">
    <subcellularLocation>
        <location evidence="1">Membrane</location>
        <topology evidence="1">Multi-pass membrane protein</topology>
    </subcellularLocation>
</comment>
<reference evidence="9" key="1">
    <citation type="submission" date="2013-11" db="EMBL/GenBank/DDBJ databases">
        <authorList>
            <person name="Aslett M."/>
        </authorList>
    </citation>
    <scope>NUCLEOTIDE SEQUENCE [LARGE SCALE GENOMIC DNA]</scope>
    <source>
        <strain evidence="9">Edinburgh</strain>
    </source>
</reference>
<dbReference type="WBParaSite" id="TMUE_1000002865.5">
    <property type="protein sequence ID" value="TMUE_1000002865.5"/>
    <property type="gene ID" value="WBGene00292753"/>
</dbReference>
<evidence type="ECO:0000256" key="7">
    <source>
        <dbReference type="RuleBase" id="RU079119"/>
    </source>
</evidence>
<keyword evidence="2 7" id="KW-0808">Transferase</keyword>
<keyword evidence="3 7" id="KW-0812">Transmembrane</keyword>
<keyword evidence="4 7" id="KW-1133">Transmembrane helix</keyword>
<evidence type="ECO:0000256" key="1">
    <source>
        <dbReference type="ARBA" id="ARBA00004141"/>
    </source>
</evidence>
<comment type="similarity">
    <text evidence="7">Belongs to the DHHC palmitoyltransferase family.</text>
</comment>
<feature type="domain" description="Palmitoyltransferase DHHC" evidence="8">
    <location>
        <begin position="100"/>
        <end position="239"/>
    </location>
</feature>
<accession>A0A5S6Q6T0</accession>
<feature type="transmembrane region" description="Helical" evidence="7">
    <location>
        <begin position="148"/>
        <end position="172"/>
    </location>
</feature>
<name>A0A5S6Q6T0_TRIMR</name>
<dbReference type="WBParaSite" id="TMUE_1000002865.1">
    <property type="protein sequence ID" value="TMUE_1000002865.1"/>
    <property type="gene ID" value="WBGene00292753"/>
</dbReference>
<dbReference type="AlphaFoldDB" id="A0A5S6Q6T0"/>
<dbReference type="WBParaSite" id="TMUE_1000002865.4">
    <property type="protein sequence ID" value="TMUE_1000002865.4"/>
    <property type="gene ID" value="WBGene00292753"/>
</dbReference>
<dbReference type="PANTHER" id="PTHR22883">
    <property type="entry name" value="ZINC FINGER DHHC DOMAIN CONTAINING PROTEIN"/>
    <property type="match status" value="1"/>
</dbReference>
<evidence type="ECO:0000256" key="4">
    <source>
        <dbReference type="ARBA" id="ARBA00022989"/>
    </source>
</evidence>
<reference evidence="10" key="3">
    <citation type="submission" date="2019-12" db="UniProtKB">
        <authorList>
            <consortium name="WormBaseParasite"/>
        </authorList>
    </citation>
    <scope>IDENTIFICATION</scope>
</reference>
<keyword evidence="5 7" id="KW-0472">Membrane</keyword>
<dbReference type="GO" id="GO:0019706">
    <property type="term" value="F:protein-cysteine S-palmitoyltransferase activity"/>
    <property type="evidence" value="ECO:0007669"/>
    <property type="project" value="UniProtKB-EC"/>
</dbReference>
<dbReference type="Proteomes" id="UP000046395">
    <property type="component" value="Unassembled WGS sequence"/>
</dbReference>